<dbReference type="SUPFAM" id="SSF50998">
    <property type="entry name" value="Quinoprotein alcohol dehydrogenase-like"/>
    <property type="match status" value="1"/>
</dbReference>
<feature type="compositionally biased region" description="Polar residues" evidence="6">
    <location>
        <begin position="295"/>
        <end position="306"/>
    </location>
</feature>
<evidence type="ECO:0000256" key="3">
    <source>
        <dbReference type="ARBA" id="ARBA00022574"/>
    </source>
</evidence>
<keyword evidence="5" id="KW-0175">Coiled coil</keyword>
<feature type="region of interest" description="Disordered" evidence="6">
    <location>
        <begin position="1"/>
        <end position="114"/>
    </location>
</feature>
<feature type="region of interest" description="Disordered" evidence="6">
    <location>
        <begin position="201"/>
        <end position="461"/>
    </location>
</feature>
<feature type="compositionally biased region" description="Basic and acidic residues" evidence="6">
    <location>
        <begin position="319"/>
        <end position="334"/>
    </location>
</feature>
<comment type="subcellular location">
    <subcellularLocation>
        <location evidence="1">Cytoplasm</location>
    </subcellularLocation>
</comment>
<feature type="region of interest" description="Disordered" evidence="6">
    <location>
        <begin position="858"/>
        <end position="967"/>
    </location>
</feature>
<feature type="region of interest" description="Disordered" evidence="6">
    <location>
        <begin position="147"/>
        <end position="177"/>
    </location>
</feature>
<organism evidence="7 8">
    <name type="scientific">Thelephora terrestris</name>
    <dbReference type="NCBI Taxonomy" id="56493"/>
    <lineage>
        <taxon>Eukaryota</taxon>
        <taxon>Fungi</taxon>
        <taxon>Dikarya</taxon>
        <taxon>Basidiomycota</taxon>
        <taxon>Agaricomycotina</taxon>
        <taxon>Agaricomycetes</taxon>
        <taxon>Thelephorales</taxon>
        <taxon>Thelephoraceae</taxon>
        <taxon>Thelephora</taxon>
    </lineage>
</organism>
<name>A0A9P6HR43_9AGAM</name>
<feature type="compositionally biased region" description="Basic and acidic residues" evidence="6">
    <location>
        <begin position="923"/>
        <end position="936"/>
    </location>
</feature>
<feature type="compositionally biased region" description="Polar residues" evidence="6">
    <location>
        <begin position="76"/>
        <end position="92"/>
    </location>
</feature>
<protein>
    <recommendedName>
        <fullName evidence="9">Enhancer of mRNA-decapping protein 4 WD40 repeat region domain-containing protein</fullName>
    </recommendedName>
</protein>
<evidence type="ECO:0000256" key="6">
    <source>
        <dbReference type="SAM" id="MobiDB-lite"/>
    </source>
</evidence>
<gene>
    <name evidence="7" type="ORF">BJ322DRAFT_1031759</name>
</gene>
<feature type="region of interest" description="Disordered" evidence="6">
    <location>
        <begin position="1272"/>
        <end position="1293"/>
    </location>
</feature>
<comment type="caution">
    <text evidence="7">The sequence shown here is derived from an EMBL/GenBank/DDBJ whole genome shotgun (WGS) entry which is preliminary data.</text>
</comment>
<dbReference type="InterPro" id="IPR045152">
    <property type="entry name" value="EDC4-like"/>
</dbReference>
<evidence type="ECO:0000313" key="8">
    <source>
        <dbReference type="Proteomes" id="UP000736335"/>
    </source>
</evidence>
<reference evidence="7" key="2">
    <citation type="submission" date="2020-11" db="EMBL/GenBank/DDBJ databases">
        <authorList>
            <consortium name="DOE Joint Genome Institute"/>
            <person name="Kuo A."/>
            <person name="Miyauchi S."/>
            <person name="Kiss E."/>
            <person name="Drula E."/>
            <person name="Kohler A."/>
            <person name="Sanchez-Garcia M."/>
            <person name="Andreopoulos B."/>
            <person name="Barry K.W."/>
            <person name="Bonito G."/>
            <person name="Buee M."/>
            <person name="Carver A."/>
            <person name="Chen C."/>
            <person name="Cichocki N."/>
            <person name="Clum A."/>
            <person name="Culley D."/>
            <person name="Crous P.W."/>
            <person name="Fauchery L."/>
            <person name="Girlanda M."/>
            <person name="Hayes R."/>
            <person name="Keri Z."/>
            <person name="Labutti K."/>
            <person name="Lipzen A."/>
            <person name="Lombard V."/>
            <person name="Magnuson J."/>
            <person name="Maillard F."/>
            <person name="Morin E."/>
            <person name="Murat C."/>
            <person name="Nolan M."/>
            <person name="Ohm R."/>
            <person name="Pangilinan J."/>
            <person name="Pereira M."/>
            <person name="Perotto S."/>
            <person name="Peter M."/>
            <person name="Riley R."/>
            <person name="Sitrit Y."/>
            <person name="Stielow B."/>
            <person name="Szollosi G."/>
            <person name="Zifcakova L."/>
            <person name="Stursova M."/>
            <person name="Spatafora J.W."/>
            <person name="Tedersoo L."/>
            <person name="Vaario L.-M."/>
            <person name="Yamada A."/>
            <person name="Yan M."/>
            <person name="Wang P."/>
            <person name="Xu J."/>
            <person name="Bruns T."/>
            <person name="Baldrian P."/>
            <person name="Vilgalys R."/>
            <person name="Henrissat B."/>
            <person name="Grigoriev I.V."/>
            <person name="Hibbett D."/>
            <person name="Nagy L.G."/>
            <person name="Martin F.M."/>
        </authorList>
    </citation>
    <scope>NUCLEOTIDE SEQUENCE</scope>
    <source>
        <strain evidence="7">UH-Tt-Lm1</strain>
    </source>
</reference>
<feature type="region of interest" description="Disordered" evidence="6">
    <location>
        <begin position="1194"/>
        <end position="1219"/>
    </location>
</feature>
<dbReference type="InterPro" id="IPR044938">
    <property type="entry name" value="EDC4_C_sf"/>
</dbReference>
<keyword evidence="8" id="KW-1185">Reference proteome</keyword>
<feature type="compositionally biased region" description="Low complexity" evidence="6">
    <location>
        <begin position="262"/>
        <end position="276"/>
    </location>
</feature>
<evidence type="ECO:0000313" key="7">
    <source>
        <dbReference type="EMBL" id="KAF9792861.1"/>
    </source>
</evidence>
<feature type="compositionally biased region" description="Polar residues" evidence="6">
    <location>
        <begin position="53"/>
        <end position="63"/>
    </location>
</feature>
<dbReference type="EMBL" id="WIUZ02000001">
    <property type="protein sequence ID" value="KAF9792861.1"/>
    <property type="molecule type" value="Genomic_DNA"/>
</dbReference>
<accession>A0A9P6HR43</accession>
<evidence type="ECO:0000256" key="4">
    <source>
        <dbReference type="ARBA" id="ARBA00022737"/>
    </source>
</evidence>
<reference evidence="7" key="1">
    <citation type="journal article" date="2020" name="Nat. Commun.">
        <title>Large-scale genome sequencing of mycorrhizal fungi provides insights into the early evolution of symbiotic traits.</title>
        <authorList>
            <person name="Miyauchi S."/>
            <person name="Kiss E."/>
            <person name="Kuo A."/>
            <person name="Drula E."/>
            <person name="Kohler A."/>
            <person name="Sanchez-Garcia M."/>
            <person name="Morin E."/>
            <person name="Andreopoulos B."/>
            <person name="Barry K.W."/>
            <person name="Bonito G."/>
            <person name="Buee M."/>
            <person name="Carver A."/>
            <person name="Chen C."/>
            <person name="Cichocki N."/>
            <person name="Clum A."/>
            <person name="Culley D."/>
            <person name="Crous P.W."/>
            <person name="Fauchery L."/>
            <person name="Girlanda M."/>
            <person name="Hayes R.D."/>
            <person name="Keri Z."/>
            <person name="LaButti K."/>
            <person name="Lipzen A."/>
            <person name="Lombard V."/>
            <person name="Magnuson J."/>
            <person name="Maillard F."/>
            <person name="Murat C."/>
            <person name="Nolan M."/>
            <person name="Ohm R.A."/>
            <person name="Pangilinan J."/>
            <person name="Pereira M.F."/>
            <person name="Perotto S."/>
            <person name="Peter M."/>
            <person name="Pfister S."/>
            <person name="Riley R."/>
            <person name="Sitrit Y."/>
            <person name="Stielow J.B."/>
            <person name="Szollosi G."/>
            <person name="Zifcakova L."/>
            <person name="Stursova M."/>
            <person name="Spatafora J.W."/>
            <person name="Tedersoo L."/>
            <person name="Vaario L.M."/>
            <person name="Yamada A."/>
            <person name="Yan M."/>
            <person name="Wang P."/>
            <person name="Xu J."/>
            <person name="Bruns T."/>
            <person name="Baldrian P."/>
            <person name="Vilgalys R."/>
            <person name="Dunand C."/>
            <person name="Henrissat B."/>
            <person name="Grigoriev I.V."/>
            <person name="Hibbett D."/>
            <person name="Nagy L.G."/>
            <person name="Martin F.M."/>
        </authorList>
    </citation>
    <scope>NUCLEOTIDE SEQUENCE</scope>
    <source>
        <strain evidence="7">UH-Tt-Lm1</strain>
    </source>
</reference>
<evidence type="ECO:0000256" key="5">
    <source>
        <dbReference type="SAM" id="Coils"/>
    </source>
</evidence>
<evidence type="ECO:0000256" key="2">
    <source>
        <dbReference type="ARBA" id="ARBA00022490"/>
    </source>
</evidence>
<dbReference type="PANTHER" id="PTHR15598:SF5">
    <property type="entry name" value="ENHANCER OF MRNA-DECAPPING PROTEIN 4"/>
    <property type="match status" value="1"/>
</dbReference>
<dbReference type="OrthoDB" id="21128at2759"/>
<dbReference type="Gene3D" id="2.130.10.10">
    <property type="entry name" value="YVTN repeat-like/Quinoprotein amine dehydrogenase"/>
    <property type="match status" value="1"/>
</dbReference>
<dbReference type="GO" id="GO:0031087">
    <property type="term" value="P:deadenylation-independent decapping of nuclear-transcribed mRNA"/>
    <property type="evidence" value="ECO:0007669"/>
    <property type="project" value="InterPro"/>
</dbReference>
<dbReference type="Proteomes" id="UP000736335">
    <property type="component" value="Unassembled WGS sequence"/>
</dbReference>
<dbReference type="PANTHER" id="PTHR15598">
    <property type="entry name" value="ENHANCER OF MRNA-DECAPPING PROTEIN 4"/>
    <property type="match status" value="1"/>
</dbReference>
<evidence type="ECO:0008006" key="9">
    <source>
        <dbReference type="Google" id="ProtNLM"/>
    </source>
</evidence>
<feature type="compositionally biased region" description="Low complexity" evidence="6">
    <location>
        <begin position="42"/>
        <end position="52"/>
    </location>
</feature>
<proteinExistence type="predicted"/>
<feature type="compositionally biased region" description="Low complexity" evidence="6">
    <location>
        <begin position="888"/>
        <end position="904"/>
    </location>
</feature>
<keyword evidence="2" id="KW-0963">Cytoplasm</keyword>
<feature type="compositionally biased region" description="Basic and acidic residues" evidence="6">
    <location>
        <begin position="423"/>
        <end position="433"/>
    </location>
</feature>
<feature type="coiled-coil region" evidence="5">
    <location>
        <begin position="1131"/>
        <end position="1187"/>
    </location>
</feature>
<sequence>MDPMRSVFSRGPSPPRRASIDVLPIQPEDPAPNTPSDPALANSSPNVNPNNSIDSRLTSNTASPQNYPPPPYMNNLTHPTESNSAPATPVSLQTGPGGGSSPPQTGSTPSNSTTNVLLSLLSSVSSTANNTPMNTAPLLMPVMQPQSVQMAPTQVPTPPGSANTQRANTVQSPSTSDQGKLLLDQLMSGFESVPNFPNLSTAPVPNFSEPPTTLPQPAPAPVSTSPPFISPPPQEHQPPRPEVDQYYHPQIYRPVEQLSEPVPQQLGGPQRQQQRVESPPRKALFEFSTPFDALASTTGPSPTQSQVKKKPVPEVGPAPKHDQAWNDPKRKSVEDIMDQITRGQAPFPQNTQAPPEPHAAPYHAHPSEEVYQPDLFQQYGRPLPVPKPTVTSPRASPPKPQIYQQAAPRQNPRRNNDSPLDQHAAERQREKESSPVPRGVNWKSQESGRRSKQKSPHVQAQSIVFDVAPPLDEIQAPRDSVKSTAIALVKVDSNFLPGTTIGATHWVAYAMTKGRIRVISRSSGDRTLLQLPPIFAPSTSVIDMAVFGNRLAGVTSDGGFVVWELPELITDDVPGRVLLRVLPSTGPSALRSVKWHPKDPDTLALASDTHIYLINVFEASRMYETVHPSDLDRVSQVFTSGSPIAAFDFDAIHYALATISDDSTLTLWSIADSTQFWSYKVKGEDVPSSLTLVDGGVVVGRKNGTVFQLLSYKGKSVLSTVKFVNSNRPDDSEMFGHITYDHRIQTLWVANNRRDSMIALRIGSDVLALSPTGDDGAKNLFIEQIVEFGGPKPTIHFVILTADLDPTGEEALAACVAAKVPPGELALVAFSVHASGVDQVLIRREWFDSASLGAPAKYPSYTPSLQPTQPPPQQPNETRPPRSERINQAPAPAQAQQSRVVPSPVSQPPARPRTPLSDEVDSEIVKDEARPSEVKSRNAKSRNVGWRGKEGNGKDSAGGSTSGLDAGVLSDSALGALTKEIKKTEDNLHTKIGRLLAKELDKQHARMEDARANEQAADFLRQEKILKLISNELTKNTTRVVEMAVKTEVQNSVLPALEAITKNEVKAALGNQIARGVTESIKQSIPTEIERLLIRPEISTQIARNFTSNVTPLIERQIKDTVSKTLLPAYAQQHQDLVQEMRNEMMGLRKEIAAWQTESGRTQDSVIRDLEQNVKMLSEQVKYLSLTNTVANTPSHLLSSRGSPAPPAPTNQQQQQSGLVGVNQYRHQPQLPTQLPQQSGYPQQHNGYQQAIPPPPVLHNPQHWFNTNIAAPQASHPAAPPPVQSHTSPAPTEEWDESYLHVLSTQDLRQLRDLLGRSNPEVIMPVNTTPPLSQAVILTLVHRLAAALGETPPVDESFKSTLWWLHRAASVLDPSDPLVSPYVARVIPSVQQVLNTTKQRLMILPGGSQAIDAARTITDVQETLSGKR</sequence>
<dbReference type="InterPro" id="IPR011047">
    <property type="entry name" value="Quinoprotein_ADH-like_sf"/>
</dbReference>
<dbReference type="Gene3D" id="1.10.220.100">
    <property type="entry name" value="conserved c-terminal region of ge- 1"/>
    <property type="match status" value="1"/>
</dbReference>
<keyword evidence="4" id="KW-0677">Repeat</keyword>
<dbReference type="InterPro" id="IPR015943">
    <property type="entry name" value="WD40/YVTN_repeat-like_dom_sf"/>
</dbReference>
<keyword evidence="3" id="KW-0853">WD repeat</keyword>
<feature type="compositionally biased region" description="Low complexity" evidence="6">
    <location>
        <begin position="101"/>
        <end position="114"/>
    </location>
</feature>
<evidence type="ECO:0000256" key="1">
    <source>
        <dbReference type="ARBA" id="ARBA00004496"/>
    </source>
</evidence>
<dbReference type="GO" id="GO:0000932">
    <property type="term" value="C:P-body"/>
    <property type="evidence" value="ECO:0007669"/>
    <property type="project" value="TreeGrafter"/>
</dbReference>